<accession>A0A4P7NCS4</accession>
<organism evidence="2 3">
    <name type="scientific">Pyricularia oryzae</name>
    <name type="common">Rice blast fungus</name>
    <name type="synonym">Magnaporthe oryzae</name>
    <dbReference type="NCBI Taxonomy" id="318829"/>
    <lineage>
        <taxon>Eukaryota</taxon>
        <taxon>Fungi</taxon>
        <taxon>Dikarya</taxon>
        <taxon>Ascomycota</taxon>
        <taxon>Pezizomycotina</taxon>
        <taxon>Sordariomycetes</taxon>
        <taxon>Sordariomycetidae</taxon>
        <taxon>Magnaporthales</taxon>
        <taxon>Pyriculariaceae</taxon>
        <taxon>Pyricularia</taxon>
    </lineage>
</organism>
<evidence type="ECO:0000256" key="1">
    <source>
        <dbReference type="SAM" id="MobiDB-lite"/>
    </source>
</evidence>
<sequence length="319" mass="33841">MTSSAEITSLPTGEPVPSSTPPANVKKAAVPLSASLAAAPANVDAFLSHLHRCLQTPTGIDCVLQFVCYTSRLSAAALTVLGTNALRRSAKDIALLVLSLPSQQSAVLLTSSAAASPKTAASALALLVASRLRALGGLLAEARVAHRLWGLLGMYFWARRLIAASLQARRARKQQSSSEKDVAGTQQQSSSSAVVALQWAQLLSCAGFQLLENVAFLSSKGVLGYSPAEQAKLARWSSRFWGVFVGMEIGRLAFEATKGAEVRTAEWKKTMTRYVAWSPVIMHWGSESGLLSELGVGMLGCIPSIIQMRDLWQSTATSA</sequence>
<dbReference type="PANTHER" id="PTHR12652">
    <property type="entry name" value="PEROXISOMAL BIOGENESIS FACTOR 11"/>
    <property type="match status" value="1"/>
</dbReference>
<name>A0A4P7NCS4_PYROR</name>
<feature type="region of interest" description="Disordered" evidence="1">
    <location>
        <begin position="1"/>
        <end position="24"/>
    </location>
</feature>
<dbReference type="EMBL" id="CP034206">
    <property type="protein sequence ID" value="QBZ59652.1"/>
    <property type="molecule type" value="Genomic_DNA"/>
</dbReference>
<proteinExistence type="predicted"/>
<dbReference type="PANTHER" id="PTHR12652:SF25">
    <property type="entry name" value="MICROBODY (PEROXISOME) PROLIFERATION PROTEIN PEROXIN 11C (EUROFUNG)"/>
    <property type="match status" value="1"/>
</dbReference>
<dbReference type="Proteomes" id="UP000294847">
    <property type="component" value="Chromosome 3"/>
</dbReference>
<evidence type="ECO:0000313" key="3">
    <source>
        <dbReference type="Proteomes" id="UP000294847"/>
    </source>
</evidence>
<dbReference type="AlphaFoldDB" id="A0A4P7NCS4"/>
<evidence type="ECO:0000313" key="2">
    <source>
        <dbReference type="EMBL" id="QBZ59652.1"/>
    </source>
</evidence>
<protein>
    <submittedName>
        <fullName evidence="2">Uncharacterized protein</fullName>
    </submittedName>
</protein>
<gene>
    <name evidence="2" type="ORF">PoMZ_04615</name>
</gene>
<feature type="compositionally biased region" description="Polar residues" evidence="1">
    <location>
        <begin position="1"/>
        <end position="11"/>
    </location>
</feature>
<reference evidence="2 3" key="1">
    <citation type="journal article" date="2019" name="Mol. Biol. Evol.">
        <title>Blast fungal genomes show frequent chromosomal changes, gene gains and losses, and effector gene turnover.</title>
        <authorList>
            <person name="Gomez Luciano L.B."/>
            <person name="Jason Tsai I."/>
            <person name="Chuma I."/>
            <person name="Tosa Y."/>
            <person name="Chen Y.H."/>
            <person name="Li J.Y."/>
            <person name="Li M.Y."/>
            <person name="Jade Lu M.Y."/>
            <person name="Nakayashiki H."/>
            <person name="Li W.H."/>
        </authorList>
    </citation>
    <scope>NUCLEOTIDE SEQUENCE [LARGE SCALE GENOMIC DNA]</scope>
    <source>
        <strain evidence="2">MZ5-1-6</strain>
    </source>
</reference>
<dbReference type="OMA" id="RNLAWAP"/>